<sequence length="287" mass="32024">MALIQVGLVDKNSGIDPSLLQEAAAALNIQVMRDVPKFWNVQATVRYLPHARHIPIGVWPVFLVDNLPPDEGGFHLNKRNQPFAEVEASPASDGWTVAASHEIIEMLVDPSGNRLQSSRSIEINGTEIQDGTGQFEYLVEACDPCEADNFAYSIQGIAVSDFITQNFYDPVTTSGARYSFTGAITAPRQILPGGYISWVDPVTNKWQQLRYLDPAAPPVIVDLGPATSHNLREWVHTKNAKEERLQTPQRIARSPANQLLFQRCKDQRMALRMAAEEHGNLYNHKLR</sequence>
<dbReference type="Proteomes" id="UP001168540">
    <property type="component" value="Unassembled WGS sequence"/>
</dbReference>
<protein>
    <submittedName>
        <fullName evidence="1">Uncharacterized protein</fullName>
    </submittedName>
</protein>
<name>A0ABT7XMQ3_9NEIS</name>
<dbReference type="EMBL" id="JAUEDK010000013">
    <property type="protein sequence ID" value="MDN0075073.1"/>
    <property type="molecule type" value="Genomic_DNA"/>
</dbReference>
<accession>A0ABT7XMQ3</accession>
<comment type="caution">
    <text evidence="1">The sequence shown here is derived from an EMBL/GenBank/DDBJ whole genome shotgun (WGS) entry which is preliminary data.</text>
</comment>
<evidence type="ECO:0000313" key="1">
    <source>
        <dbReference type="EMBL" id="MDN0075073.1"/>
    </source>
</evidence>
<gene>
    <name evidence="1" type="ORF">QU481_09220</name>
</gene>
<reference evidence="1" key="1">
    <citation type="submission" date="2023-06" db="EMBL/GenBank/DDBJ databases">
        <authorList>
            <person name="Zhang S."/>
        </authorList>
    </citation>
    <scope>NUCLEOTIDE SEQUENCE</scope>
    <source>
        <strain evidence="1">SG2303</strain>
    </source>
</reference>
<evidence type="ECO:0000313" key="2">
    <source>
        <dbReference type="Proteomes" id="UP001168540"/>
    </source>
</evidence>
<dbReference type="RefSeq" id="WP_289829667.1">
    <property type="nucleotide sequence ID" value="NZ_JAUEDK010000013.1"/>
</dbReference>
<proteinExistence type="predicted"/>
<keyword evidence="2" id="KW-1185">Reference proteome</keyword>
<organism evidence="1 2">
    <name type="scientific">Crenobacter oryzisoli</name>
    <dbReference type="NCBI Taxonomy" id="3056844"/>
    <lineage>
        <taxon>Bacteria</taxon>
        <taxon>Pseudomonadati</taxon>
        <taxon>Pseudomonadota</taxon>
        <taxon>Betaproteobacteria</taxon>
        <taxon>Neisseriales</taxon>
        <taxon>Neisseriaceae</taxon>
        <taxon>Crenobacter</taxon>
    </lineage>
</organism>